<keyword evidence="2 3" id="KW-0378">Hydrolase</keyword>
<evidence type="ECO:0000256" key="2">
    <source>
        <dbReference type="ARBA" id="ARBA00022801"/>
    </source>
</evidence>
<keyword evidence="3" id="KW-0963">Cytoplasm</keyword>
<dbReference type="InterPro" id="IPR003697">
    <property type="entry name" value="Maf-like"/>
</dbReference>
<comment type="subcellular location">
    <subcellularLocation>
        <location evidence="3">Cytoplasm</location>
    </subcellularLocation>
</comment>
<gene>
    <name evidence="4" type="ORF">GCM10025789_16300</name>
</gene>
<sequence length="202" mass="21547">MRVVLASKSPARLQVLRGAGLDPEVVVSGFDESLVVDPDPPSLAARLAEAKGSVVVPQLTGDFVLFACDTVLEFEGKAHGKPGTAEAAVERWERMRGHEGLLHTGHHVVVHEGERYSEQTRVGSTVVRFADLSDEEIRAYAATGEPQRVAGGFTIDGLGGAYVTAVEGDPFNVIGISLPLVRQMVIDAGVPWQSLWVVSPPD</sequence>
<comment type="similarity">
    <text evidence="3">Belongs to the Maf family.</text>
</comment>
<organism evidence="4 5">
    <name type="scientific">Tessaracoccus lubricantis</name>
    <dbReference type="NCBI Taxonomy" id="545543"/>
    <lineage>
        <taxon>Bacteria</taxon>
        <taxon>Bacillati</taxon>
        <taxon>Actinomycetota</taxon>
        <taxon>Actinomycetes</taxon>
        <taxon>Propionibacteriales</taxon>
        <taxon>Propionibacteriaceae</taxon>
        <taxon>Tessaracoccus</taxon>
    </lineage>
</organism>
<comment type="catalytic activity">
    <reaction evidence="3">
        <text>a ribonucleoside 5'-triphosphate + H2O = a ribonucleoside 5'-phosphate + diphosphate + H(+)</text>
        <dbReference type="Rhea" id="RHEA:23996"/>
        <dbReference type="ChEBI" id="CHEBI:15377"/>
        <dbReference type="ChEBI" id="CHEBI:15378"/>
        <dbReference type="ChEBI" id="CHEBI:33019"/>
        <dbReference type="ChEBI" id="CHEBI:58043"/>
        <dbReference type="ChEBI" id="CHEBI:61557"/>
        <dbReference type="EC" id="3.6.1.9"/>
    </reaction>
</comment>
<feature type="active site" description="Proton acceptor" evidence="3">
    <location>
        <position position="69"/>
    </location>
</feature>
<comment type="caution">
    <text evidence="4">The sequence shown here is derived from an EMBL/GenBank/DDBJ whole genome shotgun (WGS) entry which is preliminary data.</text>
</comment>
<proteinExistence type="inferred from homology"/>
<dbReference type="HAMAP" id="MF_00528">
    <property type="entry name" value="Maf"/>
    <property type="match status" value="1"/>
</dbReference>
<dbReference type="PIRSF" id="PIRSF006305">
    <property type="entry name" value="Maf"/>
    <property type="match status" value="1"/>
</dbReference>
<comment type="caution">
    <text evidence="3">Lacks conserved residue(s) required for the propagation of feature annotation.</text>
</comment>
<name>A0ABP9FC50_9ACTN</name>
<dbReference type="NCBIfam" id="TIGR00172">
    <property type="entry name" value="maf"/>
    <property type="match status" value="1"/>
</dbReference>
<dbReference type="CDD" id="cd00555">
    <property type="entry name" value="Maf"/>
    <property type="match status" value="1"/>
</dbReference>
<comment type="cofactor">
    <cofactor evidence="1 3">
        <name>a divalent metal cation</name>
        <dbReference type="ChEBI" id="CHEBI:60240"/>
    </cofactor>
</comment>
<evidence type="ECO:0000313" key="4">
    <source>
        <dbReference type="EMBL" id="GAA4898995.1"/>
    </source>
</evidence>
<keyword evidence="3" id="KW-0546">Nucleotide metabolism</keyword>
<dbReference type="EMBL" id="BAABLV010000026">
    <property type="protein sequence ID" value="GAA4898995.1"/>
    <property type="molecule type" value="Genomic_DNA"/>
</dbReference>
<protein>
    <recommendedName>
        <fullName evidence="3">Nucleoside triphosphate pyrophosphatase</fullName>
        <ecNumber evidence="3">3.6.1.9</ecNumber>
    </recommendedName>
    <alternativeName>
        <fullName evidence="3">Nucleotide pyrophosphatase</fullName>
        <shortName evidence="3">Nucleotide PPase</shortName>
    </alternativeName>
</protein>
<dbReference type="InterPro" id="IPR029001">
    <property type="entry name" value="ITPase-like_fam"/>
</dbReference>
<dbReference type="Pfam" id="PF02545">
    <property type="entry name" value="Maf"/>
    <property type="match status" value="1"/>
</dbReference>
<dbReference type="SUPFAM" id="SSF52972">
    <property type="entry name" value="ITPase-like"/>
    <property type="match status" value="1"/>
</dbReference>
<accession>A0ABP9FC50</accession>
<keyword evidence="5" id="KW-1185">Reference proteome</keyword>
<reference evidence="5" key="1">
    <citation type="journal article" date="2019" name="Int. J. Syst. Evol. Microbiol.">
        <title>The Global Catalogue of Microorganisms (GCM) 10K type strain sequencing project: providing services to taxonomists for standard genome sequencing and annotation.</title>
        <authorList>
            <consortium name="The Broad Institute Genomics Platform"/>
            <consortium name="The Broad Institute Genome Sequencing Center for Infectious Disease"/>
            <person name="Wu L."/>
            <person name="Ma J."/>
        </authorList>
    </citation>
    <scope>NUCLEOTIDE SEQUENCE [LARGE SCALE GENOMIC DNA]</scope>
    <source>
        <strain evidence="5">JCM 19125</strain>
    </source>
</reference>
<dbReference type="Gene3D" id="3.90.950.10">
    <property type="match status" value="1"/>
</dbReference>
<comment type="function">
    <text evidence="3">Nucleoside triphosphate pyrophosphatase. May have a dual role in cell division arrest and in preventing the incorporation of modified nucleotides into cellular nucleic acids.</text>
</comment>
<dbReference type="Proteomes" id="UP001501521">
    <property type="component" value="Unassembled WGS sequence"/>
</dbReference>
<dbReference type="RefSeq" id="WP_345581704.1">
    <property type="nucleotide sequence ID" value="NZ_BAABLV010000026.1"/>
</dbReference>
<evidence type="ECO:0000313" key="5">
    <source>
        <dbReference type="Proteomes" id="UP001501521"/>
    </source>
</evidence>
<dbReference type="PANTHER" id="PTHR43213">
    <property type="entry name" value="BIFUNCTIONAL DTTP/UTP PYROPHOSPHATASE/METHYLTRANSFERASE PROTEIN-RELATED"/>
    <property type="match status" value="1"/>
</dbReference>
<evidence type="ECO:0000256" key="1">
    <source>
        <dbReference type="ARBA" id="ARBA00001968"/>
    </source>
</evidence>
<evidence type="ECO:0000256" key="3">
    <source>
        <dbReference type="HAMAP-Rule" id="MF_00528"/>
    </source>
</evidence>
<comment type="catalytic activity">
    <reaction evidence="3">
        <text>a 2'-deoxyribonucleoside 5'-triphosphate + H2O = a 2'-deoxyribonucleoside 5'-phosphate + diphosphate + H(+)</text>
        <dbReference type="Rhea" id="RHEA:44644"/>
        <dbReference type="ChEBI" id="CHEBI:15377"/>
        <dbReference type="ChEBI" id="CHEBI:15378"/>
        <dbReference type="ChEBI" id="CHEBI:33019"/>
        <dbReference type="ChEBI" id="CHEBI:61560"/>
        <dbReference type="ChEBI" id="CHEBI:65317"/>
        <dbReference type="EC" id="3.6.1.9"/>
    </reaction>
</comment>
<dbReference type="PANTHER" id="PTHR43213:SF5">
    <property type="entry name" value="BIFUNCTIONAL DTTP_UTP PYROPHOSPHATASE_METHYLTRANSFERASE PROTEIN-RELATED"/>
    <property type="match status" value="1"/>
</dbReference>
<dbReference type="EC" id="3.6.1.9" evidence="3"/>